<dbReference type="RefSeq" id="WP_373281894.1">
    <property type="nucleotide sequence ID" value="NZ_JBIAQY010000012.1"/>
</dbReference>
<dbReference type="InterPro" id="IPR012349">
    <property type="entry name" value="Split_barrel_FMN-bd"/>
</dbReference>
<feature type="region of interest" description="Disordered" evidence="1">
    <location>
        <begin position="1"/>
        <end position="23"/>
    </location>
</feature>
<keyword evidence="3" id="KW-1185">Reference proteome</keyword>
<name>A0ABW6S6U7_9NOCA</name>
<dbReference type="EC" id="1.-.-.-" evidence="2"/>
<proteinExistence type="predicted"/>
<evidence type="ECO:0000256" key="1">
    <source>
        <dbReference type="SAM" id="MobiDB-lite"/>
    </source>
</evidence>
<protein>
    <submittedName>
        <fullName evidence="2">Pyridoxamine 5'-phosphate oxidase family protein</fullName>
        <ecNumber evidence="2">1.-.-.-</ecNumber>
    </submittedName>
</protein>
<evidence type="ECO:0000313" key="3">
    <source>
        <dbReference type="Proteomes" id="UP001601992"/>
    </source>
</evidence>
<keyword evidence="2" id="KW-0560">Oxidoreductase</keyword>
<comment type="caution">
    <text evidence="2">The sequence shown here is derived from an EMBL/GenBank/DDBJ whole genome shotgun (WGS) entry which is preliminary data.</text>
</comment>
<evidence type="ECO:0000313" key="2">
    <source>
        <dbReference type="EMBL" id="MFF3571996.1"/>
    </source>
</evidence>
<sequence>MWTEPSPAGAEPEPTSGGPSTYGTVVDLDRTEVMQLLGRAPCGRVVFTRDALPAIRPVRHIVQDDRIIVLVRLNCRTAAVYGDHDRVVVAYEADDLDPRGETGWAVVVTGPAHPITDPDLIARYEPMLRSRLDRVGDTLVAIEPTIVSGVALRGPC</sequence>
<dbReference type="Gene3D" id="2.30.110.10">
    <property type="entry name" value="Electron Transport, Fmn-binding Protein, Chain A"/>
    <property type="match status" value="1"/>
</dbReference>
<dbReference type="SUPFAM" id="SSF50475">
    <property type="entry name" value="FMN-binding split barrel"/>
    <property type="match status" value="1"/>
</dbReference>
<accession>A0ABW6S6U7</accession>
<dbReference type="Pfam" id="PF12900">
    <property type="entry name" value="Pyridox_ox_2"/>
    <property type="match status" value="1"/>
</dbReference>
<reference evidence="2 3" key="1">
    <citation type="submission" date="2024-10" db="EMBL/GenBank/DDBJ databases">
        <title>The Natural Products Discovery Center: Release of the First 8490 Sequenced Strains for Exploring Actinobacteria Biosynthetic Diversity.</title>
        <authorList>
            <person name="Kalkreuter E."/>
            <person name="Kautsar S.A."/>
            <person name="Yang D."/>
            <person name="Bader C.D."/>
            <person name="Teijaro C.N."/>
            <person name="Fluegel L."/>
            <person name="Davis C.M."/>
            <person name="Simpson J.R."/>
            <person name="Lauterbach L."/>
            <person name="Steele A.D."/>
            <person name="Gui C."/>
            <person name="Meng S."/>
            <person name="Li G."/>
            <person name="Viehrig K."/>
            <person name="Ye F."/>
            <person name="Su P."/>
            <person name="Kiefer A.F."/>
            <person name="Nichols A."/>
            <person name="Cepeda A.J."/>
            <person name="Yan W."/>
            <person name="Fan B."/>
            <person name="Jiang Y."/>
            <person name="Adhikari A."/>
            <person name="Zheng C.-J."/>
            <person name="Schuster L."/>
            <person name="Cowan T.M."/>
            <person name="Smanski M.J."/>
            <person name="Chevrette M.G."/>
            <person name="De Carvalho L.P.S."/>
            <person name="Shen B."/>
        </authorList>
    </citation>
    <scope>NUCLEOTIDE SEQUENCE [LARGE SCALE GENOMIC DNA]</scope>
    <source>
        <strain evidence="2 3">NPDC002593</strain>
    </source>
</reference>
<dbReference type="GO" id="GO:0016491">
    <property type="term" value="F:oxidoreductase activity"/>
    <property type="evidence" value="ECO:0007669"/>
    <property type="project" value="UniProtKB-KW"/>
</dbReference>
<gene>
    <name evidence="2" type="ORF">ACFYXQ_29870</name>
</gene>
<dbReference type="EMBL" id="JBIAQY010000012">
    <property type="protein sequence ID" value="MFF3571996.1"/>
    <property type="molecule type" value="Genomic_DNA"/>
</dbReference>
<dbReference type="InterPro" id="IPR024747">
    <property type="entry name" value="Pyridox_Oxase-rel"/>
</dbReference>
<dbReference type="Proteomes" id="UP001601992">
    <property type="component" value="Unassembled WGS sequence"/>
</dbReference>
<organism evidence="2 3">
    <name type="scientific">Nocardia jiangxiensis</name>
    <dbReference type="NCBI Taxonomy" id="282685"/>
    <lineage>
        <taxon>Bacteria</taxon>
        <taxon>Bacillati</taxon>
        <taxon>Actinomycetota</taxon>
        <taxon>Actinomycetes</taxon>
        <taxon>Mycobacteriales</taxon>
        <taxon>Nocardiaceae</taxon>
        <taxon>Nocardia</taxon>
    </lineage>
</organism>